<organism evidence="3 4">
    <name type="scientific">Paenibacillus sepulcri</name>
    <dbReference type="NCBI Taxonomy" id="359917"/>
    <lineage>
        <taxon>Bacteria</taxon>
        <taxon>Bacillati</taxon>
        <taxon>Bacillota</taxon>
        <taxon>Bacilli</taxon>
        <taxon>Bacillales</taxon>
        <taxon>Paenibacillaceae</taxon>
        <taxon>Paenibacillus</taxon>
    </lineage>
</organism>
<sequence>GMVIPATAAIAAAALALMLLAMFPANVYAANHKLTLGGKPVFSLVPRTVLQIIFLAAVILAGWLPLQAVTT</sequence>
<name>A0ABS7CGG4_9BACL</name>
<keyword evidence="2" id="KW-0732">Signal</keyword>
<evidence type="ECO:0000313" key="4">
    <source>
        <dbReference type="Proteomes" id="UP001519887"/>
    </source>
</evidence>
<accession>A0ABS7CGG4</accession>
<feature type="non-terminal residue" evidence="3">
    <location>
        <position position="1"/>
    </location>
</feature>
<keyword evidence="1" id="KW-0812">Transmembrane</keyword>
<comment type="caution">
    <text evidence="3">The sequence shown here is derived from an EMBL/GenBank/DDBJ whole genome shotgun (WGS) entry which is preliminary data.</text>
</comment>
<keyword evidence="1" id="KW-0472">Membrane</keyword>
<protein>
    <submittedName>
        <fullName evidence="3">Uncharacterized protein</fullName>
    </submittedName>
</protein>
<feature type="signal peptide" evidence="2">
    <location>
        <begin position="1"/>
        <end position="29"/>
    </location>
</feature>
<gene>
    <name evidence="3" type="ORF">K0U00_38455</name>
</gene>
<reference evidence="3 4" key="1">
    <citation type="submission" date="2021-07" db="EMBL/GenBank/DDBJ databases">
        <title>Paenibacillus radiodurans sp. nov., isolated from the southeastern edge of Tengger Desert.</title>
        <authorList>
            <person name="Zhang G."/>
        </authorList>
    </citation>
    <scope>NUCLEOTIDE SEQUENCE [LARGE SCALE GENOMIC DNA]</scope>
    <source>
        <strain evidence="3 4">CCM 7311</strain>
    </source>
</reference>
<evidence type="ECO:0000313" key="3">
    <source>
        <dbReference type="EMBL" id="MBW7459959.1"/>
    </source>
</evidence>
<keyword evidence="1" id="KW-1133">Transmembrane helix</keyword>
<feature type="chain" id="PRO_5045876192" evidence="2">
    <location>
        <begin position="30"/>
        <end position="71"/>
    </location>
</feature>
<proteinExistence type="predicted"/>
<feature type="transmembrane region" description="Helical" evidence="1">
    <location>
        <begin position="45"/>
        <end position="66"/>
    </location>
</feature>
<keyword evidence="4" id="KW-1185">Reference proteome</keyword>
<dbReference type="EMBL" id="JAHZIK010001933">
    <property type="protein sequence ID" value="MBW7459959.1"/>
    <property type="molecule type" value="Genomic_DNA"/>
</dbReference>
<dbReference type="Proteomes" id="UP001519887">
    <property type="component" value="Unassembled WGS sequence"/>
</dbReference>
<evidence type="ECO:0000256" key="2">
    <source>
        <dbReference type="SAM" id="SignalP"/>
    </source>
</evidence>
<evidence type="ECO:0000256" key="1">
    <source>
        <dbReference type="SAM" id="Phobius"/>
    </source>
</evidence>